<gene>
    <name evidence="14" type="ORF">BJ992_003522</name>
</gene>
<keyword evidence="8" id="KW-1133">Transmembrane helix</keyword>
<dbReference type="Gene3D" id="6.10.340.10">
    <property type="match status" value="1"/>
</dbReference>
<evidence type="ECO:0000256" key="1">
    <source>
        <dbReference type="ARBA" id="ARBA00000085"/>
    </source>
</evidence>
<feature type="region of interest" description="Disordered" evidence="11">
    <location>
        <begin position="469"/>
        <end position="488"/>
    </location>
</feature>
<protein>
    <recommendedName>
        <fullName evidence="3">histidine kinase</fullName>
        <ecNumber evidence="3">2.7.13.3</ecNumber>
    </recommendedName>
</protein>
<feature type="domain" description="HAMP" evidence="13">
    <location>
        <begin position="192"/>
        <end position="245"/>
    </location>
</feature>
<dbReference type="RefSeq" id="WP_184982319.1">
    <property type="nucleotide sequence ID" value="NZ_BAAALO010000094.1"/>
</dbReference>
<dbReference type="CDD" id="cd00082">
    <property type="entry name" value="HisKA"/>
    <property type="match status" value="1"/>
</dbReference>
<keyword evidence="10" id="KW-0472">Membrane</keyword>
<dbReference type="SUPFAM" id="SSF47384">
    <property type="entry name" value="Homodimeric domain of signal transducing histidine kinase"/>
    <property type="match status" value="1"/>
</dbReference>
<evidence type="ECO:0000313" key="14">
    <source>
        <dbReference type="EMBL" id="MBB6474091.1"/>
    </source>
</evidence>
<dbReference type="CDD" id="cd06225">
    <property type="entry name" value="HAMP"/>
    <property type="match status" value="1"/>
</dbReference>
<dbReference type="AlphaFoldDB" id="A0A7X0IFA1"/>
<dbReference type="Pfam" id="PF00512">
    <property type="entry name" value="HisKA"/>
    <property type="match status" value="1"/>
</dbReference>
<accession>A0A7X0IFA1</accession>
<dbReference type="SMART" id="SM00387">
    <property type="entry name" value="HATPase_c"/>
    <property type="match status" value="1"/>
</dbReference>
<dbReference type="InterPro" id="IPR036097">
    <property type="entry name" value="HisK_dim/P_sf"/>
</dbReference>
<dbReference type="SUPFAM" id="SSF55874">
    <property type="entry name" value="ATPase domain of HSP90 chaperone/DNA topoisomerase II/histidine kinase"/>
    <property type="match status" value="1"/>
</dbReference>
<dbReference type="Pfam" id="PF02518">
    <property type="entry name" value="HATPase_c"/>
    <property type="match status" value="1"/>
</dbReference>
<evidence type="ECO:0000256" key="7">
    <source>
        <dbReference type="ARBA" id="ARBA00022777"/>
    </source>
</evidence>
<evidence type="ECO:0000256" key="8">
    <source>
        <dbReference type="ARBA" id="ARBA00022989"/>
    </source>
</evidence>
<dbReference type="PANTHER" id="PTHR45436:SF5">
    <property type="entry name" value="SENSOR HISTIDINE KINASE TRCS"/>
    <property type="match status" value="1"/>
</dbReference>
<dbReference type="InterPro" id="IPR003660">
    <property type="entry name" value="HAMP_dom"/>
</dbReference>
<dbReference type="InterPro" id="IPR004358">
    <property type="entry name" value="Sig_transdc_His_kin-like_C"/>
</dbReference>
<evidence type="ECO:0000256" key="11">
    <source>
        <dbReference type="SAM" id="MobiDB-lite"/>
    </source>
</evidence>
<comment type="catalytic activity">
    <reaction evidence="1">
        <text>ATP + protein L-histidine = ADP + protein N-phospho-L-histidine.</text>
        <dbReference type="EC" id="2.7.13.3"/>
    </reaction>
</comment>
<comment type="caution">
    <text evidence="14">The sequence shown here is derived from an EMBL/GenBank/DDBJ whole genome shotgun (WGS) entry which is preliminary data.</text>
</comment>
<organism evidence="14 15">
    <name type="scientific">Sphaerisporangium rubeum</name>
    <dbReference type="NCBI Taxonomy" id="321317"/>
    <lineage>
        <taxon>Bacteria</taxon>
        <taxon>Bacillati</taxon>
        <taxon>Actinomycetota</taxon>
        <taxon>Actinomycetes</taxon>
        <taxon>Streptosporangiales</taxon>
        <taxon>Streptosporangiaceae</taxon>
        <taxon>Sphaerisporangium</taxon>
    </lineage>
</organism>
<dbReference type="SMART" id="SM00304">
    <property type="entry name" value="HAMP"/>
    <property type="match status" value="1"/>
</dbReference>
<comment type="subcellular location">
    <subcellularLocation>
        <location evidence="2">Cell membrane</location>
    </subcellularLocation>
</comment>
<dbReference type="InterPro" id="IPR036890">
    <property type="entry name" value="HATPase_C_sf"/>
</dbReference>
<evidence type="ECO:0000256" key="4">
    <source>
        <dbReference type="ARBA" id="ARBA00022553"/>
    </source>
</evidence>
<keyword evidence="7 14" id="KW-0418">Kinase</keyword>
<evidence type="ECO:0000256" key="2">
    <source>
        <dbReference type="ARBA" id="ARBA00004236"/>
    </source>
</evidence>
<keyword evidence="15" id="KW-1185">Reference proteome</keyword>
<name>A0A7X0IFA1_9ACTN</name>
<dbReference type="Gene3D" id="3.30.565.10">
    <property type="entry name" value="Histidine kinase-like ATPase, C-terminal domain"/>
    <property type="match status" value="1"/>
</dbReference>
<dbReference type="InterPro" id="IPR050428">
    <property type="entry name" value="TCS_sensor_his_kinase"/>
</dbReference>
<proteinExistence type="predicted"/>
<evidence type="ECO:0000256" key="3">
    <source>
        <dbReference type="ARBA" id="ARBA00012438"/>
    </source>
</evidence>
<dbReference type="GO" id="GO:0000155">
    <property type="term" value="F:phosphorelay sensor kinase activity"/>
    <property type="evidence" value="ECO:0007669"/>
    <property type="project" value="InterPro"/>
</dbReference>
<reference evidence="14 15" key="1">
    <citation type="submission" date="2020-08" db="EMBL/GenBank/DDBJ databases">
        <title>Sequencing the genomes of 1000 actinobacteria strains.</title>
        <authorList>
            <person name="Klenk H.-P."/>
        </authorList>
    </citation>
    <scope>NUCLEOTIDE SEQUENCE [LARGE SCALE GENOMIC DNA]</scope>
    <source>
        <strain evidence="14 15">DSM 44936</strain>
    </source>
</reference>
<evidence type="ECO:0000256" key="6">
    <source>
        <dbReference type="ARBA" id="ARBA00022692"/>
    </source>
</evidence>
<feature type="domain" description="Histidine kinase" evidence="12">
    <location>
        <begin position="260"/>
        <end position="467"/>
    </location>
</feature>
<dbReference type="SMART" id="SM00388">
    <property type="entry name" value="HisKA"/>
    <property type="match status" value="1"/>
</dbReference>
<dbReference type="Pfam" id="PF00672">
    <property type="entry name" value="HAMP"/>
    <property type="match status" value="1"/>
</dbReference>
<dbReference type="InterPro" id="IPR003661">
    <property type="entry name" value="HisK_dim/P_dom"/>
</dbReference>
<dbReference type="Gene3D" id="1.10.287.130">
    <property type="match status" value="1"/>
</dbReference>
<dbReference type="PRINTS" id="PR00344">
    <property type="entry name" value="BCTRLSENSOR"/>
</dbReference>
<dbReference type="GO" id="GO:0005886">
    <property type="term" value="C:plasma membrane"/>
    <property type="evidence" value="ECO:0007669"/>
    <property type="project" value="UniProtKB-SubCell"/>
</dbReference>
<evidence type="ECO:0000259" key="12">
    <source>
        <dbReference type="PROSITE" id="PS50109"/>
    </source>
</evidence>
<evidence type="ECO:0000256" key="10">
    <source>
        <dbReference type="ARBA" id="ARBA00023136"/>
    </source>
</evidence>
<keyword evidence="4" id="KW-0597">Phosphoprotein</keyword>
<dbReference type="EMBL" id="JACHIU010000001">
    <property type="protein sequence ID" value="MBB6474091.1"/>
    <property type="molecule type" value="Genomic_DNA"/>
</dbReference>
<dbReference type="PROSITE" id="PS50109">
    <property type="entry name" value="HIS_KIN"/>
    <property type="match status" value="1"/>
</dbReference>
<evidence type="ECO:0000313" key="15">
    <source>
        <dbReference type="Proteomes" id="UP000555564"/>
    </source>
</evidence>
<dbReference type="InterPro" id="IPR003594">
    <property type="entry name" value="HATPase_dom"/>
</dbReference>
<sequence>MTRRSPPRTARRPAWQGPRSIRGRITLLLGLLAVFLLVPSGILAGMIARQSVVQTVWRDAREQASVTAAADRLNRLTPEITSTTPGIDLVQVVSPDHRIVAASAAAKGLPPLSTVWPNPSDPERDIWTCTDTRVGCVRLSAERVTTEPDSRVVYAGRPAASDTSTRAIDSLFATQGTMLLFLAVATTWKVTGRTLRPVEAIRAELAAINVNDLSSRVPEPEGDDEIARLARTINSTLARLEAARLRTEHALNQQRRFAADASHELRTPVAGIRAQLEEAQLHPEETDLDDLVTRTLRDVDRLQAIITDLLLLARVGASSPELRERSDLAAIVRTELSRHDGRPGVRLALTPGVLIDAIHTQIGRVVTNLLDNAQRHARSTVLVEVRRDGDHAELVVDDDGEGIAEEDRERVFERFTRLDSARSRDRGGTGLGLAIARDVACAHGGTIGVCASPLGGARLILRLPLAAPEPRSAEEGGGADARSSPVHG</sequence>
<dbReference type="InterPro" id="IPR005467">
    <property type="entry name" value="His_kinase_dom"/>
</dbReference>
<dbReference type="Proteomes" id="UP000555564">
    <property type="component" value="Unassembled WGS sequence"/>
</dbReference>
<keyword evidence="6" id="KW-0812">Transmembrane</keyword>
<dbReference type="SUPFAM" id="SSF158472">
    <property type="entry name" value="HAMP domain-like"/>
    <property type="match status" value="1"/>
</dbReference>
<dbReference type="EC" id="2.7.13.3" evidence="3"/>
<dbReference type="PROSITE" id="PS50885">
    <property type="entry name" value="HAMP"/>
    <property type="match status" value="1"/>
</dbReference>
<evidence type="ECO:0000259" key="13">
    <source>
        <dbReference type="PROSITE" id="PS50885"/>
    </source>
</evidence>
<evidence type="ECO:0000256" key="5">
    <source>
        <dbReference type="ARBA" id="ARBA00022679"/>
    </source>
</evidence>
<keyword evidence="9" id="KW-0902">Two-component regulatory system</keyword>
<keyword evidence="5" id="KW-0808">Transferase</keyword>
<dbReference type="PANTHER" id="PTHR45436">
    <property type="entry name" value="SENSOR HISTIDINE KINASE YKOH"/>
    <property type="match status" value="1"/>
</dbReference>
<evidence type="ECO:0000256" key="9">
    <source>
        <dbReference type="ARBA" id="ARBA00023012"/>
    </source>
</evidence>